<comment type="caution">
    <text evidence="2">The sequence shown here is derived from an EMBL/GenBank/DDBJ whole genome shotgun (WGS) entry which is preliminary data.</text>
</comment>
<organism evidence="2 3">
    <name type="scientific">Limobrevibacterium gyesilva</name>
    <dbReference type="NCBI Taxonomy" id="2991712"/>
    <lineage>
        <taxon>Bacteria</taxon>
        <taxon>Pseudomonadati</taxon>
        <taxon>Pseudomonadota</taxon>
        <taxon>Alphaproteobacteria</taxon>
        <taxon>Acetobacterales</taxon>
        <taxon>Acetobacteraceae</taxon>
        <taxon>Limobrevibacterium</taxon>
    </lineage>
</organism>
<accession>A0AA42CGR8</accession>
<dbReference type="EMBL" id="JAPDNT010000003">
    <property type="protein sequence ID" value="MCW3474257.1"/>
    <property type="molecule type" value="Genomic_DNA"/>
</dbReference>
<gene>
    <name evidence="2" type="ORF">OL599_06660</name>
</gene>
<evidence type="ECO:0000259" key="1">
    <source>
        <dbReference type="SMART" id="SM00460"/>
    </source>
</evidence>
<dbReference type="SMART" id="SM00460">
    <property type="entry name" value="TGc"/>
    <property type="match status" value="1"/>
</dbReference>
<dbReference type="PANTHER" id="PTHR33490:SF7">
    <property type="entry name" value="BLR2979 PROTEIN"/>
    <property type="match status" value="1"/>
</dbReference>
<dbReference type="AlphaFoldDB" id="A0AA42CGR8"/>
<feature type="domain" description="Transglutaminase-like" evidence="1">
    <location>
        <begin position="175"/>
        <end position="246"/>
    </location>
</feature>
<reference evidence="2" key="2">
    <citation type="submission" date="2022-10" db="EMBL/GenBank/DDBJ databases">
        <authorList>
            <person name="Trinh H.N."/>
        </authorList>
    </citation>
    <scope>NUCLEOTIDE SEQUENCE</scope>
    <source>
        <strain evidence="2">RN2-1</strain>
    </source>
</reference>
<sequence>MKYRVGHTTGYAYDEPVDLASHMLHLSPRTLPWQVVTAAQVAVQPPPSRVTEGEDHFGNHVCWVFLDLPHDRFEVTVQAQVEVLFPLPPPAEATPPWEQVAAAARAGGPAAWQAAEFVFDSPMALADAGVGAYAAASFPPGRPVLQGLLELNARIRRDFRFKPGATTVHTAAARVLAQREGVCQDFTHLMIAGLRALGLPARYVSGYLRTRPPPGAPPRRGADQSHAWVGAWLGPEHGWVDLDPTNDLVVRDEHVVLAWGRDYGDISPVRGVILGGGHHTVTVSVDLEPR</sequence>
<dbReference type="RefSeq" id="WP_264712882.1">
    <property type="nucleotide sequence ID" value="NZ_JAPDNT010000003.1"/>
</dbReference>
<dbReference type="Pfam" id="PF08379">
    <property type="entry name" value="Bact_transglu_N"/>
    <property type="match status" value="1"/>
</dbReference>
<dbReference type="InterPro" id="IPR002931">
    <property type="entry name" value="Transglutaminase-like"/>
</dbReference>
<name>A0AA42CGR8_9PROT</name>
<dbReference type="Pfam" id="PF01841">
    <property type="entry name" value="Transglut_core"/>
    <property type="match status" value="1"/>
</dbReference>
<proteinExistence type="predicted"/>
<protein>
    <submittedName>
        <fullName evidence="2">Transglutaminase family protein</fullName>
    </submittedName>
</protein>
<dbReference type="Proteomes" id="UP001165679">
    <property type="component" value="Unassembled WGS sequence"/>
</dbReference>
<dbReference type="InterPro" id="IPR038765">
    <property type="entry name" value="Papain-like_cys_pep_sf"/>
</dbReference>
<dbReference type="Gene3D" id="3.10.620.30">
    <property type="match status" value="1"/>
</dbReference>
<evidence type="ECO:0000313" key="3">
    <source>
        <dbReference type="Proteomes" id="UP001165679"/>
    </source>
</evidence>
<keyword evidence="3" id="KW-1185">Reference proteome</keyword>
<dbReference type="InterPro" id="IPR013589">
    <property type="entry name" value="Bac_transglu_N"/>
</dbReference>
<evidence type="ECO:0000313" key="2">
    <source>
        <dbReference type="EMBL" id="MCW3474257.1"/>
    </source>
</evidence>
<dbReference type="SUPFAM" id="SSF54001">
    <property type="entry name" value="Cysteine proteinases"/>
    <property type="match status" value="1"/>
</dbReference>
<reference evidence="2" key="1">
    <citation type="submission" date="2022-09" db="EMBL/GenBank/DDBJ databases">
        <title>Rhodovastum sp. nov. RN2-1 isolated from soil in Seongnam, South Korea.</title>
        <authorList>
            <person name="Le N.T."/>
        </authorList>
    </citation>
    <scope>NUCLEOTIDE SEQUENCE</scope>
    <source>
        <strain evidence="2">RN2-1</strain>
    </source>
</reference>
<dbReference type="PANTHER" id="PTHR33490">
    <property type="entry name" value="BLR5614 PROTEIN-RELATED"/>
    <property type="match status" value="1"/>
</dbReference>